<dbReference type="NCBIfam" id="NF009605">
    <property type="entry name" value="PRK13059.1"/>
    <property type="match status" value="1"/>
</dbReference>
<keyword evidence="5" id="KW-0547">Nucleotide-binding</keyword>
<proteinExistence type="predicted"/>
<keyword evidence="8" id="KW-0460">Magnesium</keyword>
<dbReference type="PANTHER" id="PTHR12358:SF106">
    <property type="entry name" value="LIPID KINASE YEGS"/>
    <property type="match status" value="1"/>
</dbReference>
<evidence type="ECO:0000256" key="1">
    <source>
        <dbReference type="ARBA" id="ARBA00001946"/>
    </source>
</evidence>
<name>A0ABY5V1K1_9BACT</name>
<keyword evidence="10" id="KW-0594">Phospholipid biosynthesis</keyword>
<evidence type="ECO:0000256" key="4">
    <source>
        <dbReference type="ARBA" id="ARBA00022723"/>
    </source>
</evidence>
<dbReference type="SMART" id="SM00046">
    <property type="entry name" value="DAGKc"/>
    <property type="match status" value="1"/>
</dbReference>
<dbReference type="InterPro" id="IPR050187">
    <property type="entry name" value="Lipid_Phosphate_FormReg"/>
</dbReference>
<protein>
    <submittedName>
        <fullName evidence="13">YegS/Rv2252/BmrU family lipid kinase</fullName>
    </submittedName>
</protein>
<keyword evidence="4" id="KW-0479">Metal-binding</keyword>
<dbReference type="EMBL" id="CP102294">
    <property type="protein sequence ID" value="UWN58092.1"/>
    <property type="molecule type" value="Genomic_DNA"/>
</dbReference>
<keyword evidence="6 13" id="KW-0418">Kinase</keyword>
<dbReference type="Pfam" id="PF19279">
    <property type="entry name" value="YegS_C"/>
    <property type="match status" value="1"/>
</dbReference>
<keyword evidence="2" id="KW-0444">Lipid biosynthesis</keyword>
<keyword evidence="3" id="KW-0808">Transferase</keyword>
<evidence type="ECO:0000256" key="8">
    <source>
        <dbReference type="ARBA" id="ARBA00022842"/>
    </source>
</evidence>
<keyword evidence="9" id="KW-0443">Lipid metabolism</keyword>
<dbReference type="RefSeq" id="WP_019246453.1">
    <property type="nucleotide sequence ID" value="NZ_CAPH01000017.1"/>
</dbReference>
<evidence type="ECO:0000256" key="5">
    <source>
        <dbReference type="ARBA" id="ARBA00022741"/>
    </source>
</evidence>
<keyword evidence="14" id="KW-1185">Reference proteome</keyword>
<dbReference type="NCBIfam" id="TIGR00147">
    <property type="entry name" value="YegS/Rv2252/BmrU family lipid kinase"/>
    <property type="match status" value="1"/>
</dbReference>
<keyword evidence="7" id="KW-0067">ATP-binding</keyword>
<dbReference type="SUPFAM" id="SSF111331">
    <property type="entry name" value="NAD kinase/diacylglycerol kinase-like"/>
    <property type="match status" value="1"/>
</dbReference>
<evidence type="ECO:0000313" key="14">
    <source>
        <dbReference type="Proteomes" id="UP001059295"/>
    </source>
</evidence>
<comment type="cofactor">
    <cofactor evidence="1">
        <name>Mg(2+)</name>
        <dbReference type="ChEBI" id="CHEBI:18420"/>
    </cofactor>
</comment>
<evidence type="ECO:0000256" key="3">
    <source>
        <dbReference type="ARBA" id="ARBA00022679"/>
    </source>
</evidence>
<dbReference type="GeneID" id="82891024"/>
<accession>A0ABY5V1K1</accession>
<evidence type="ECO:0000259" key="12">
    <source>
        <dbReference type="PROSITE" id="PS50146"/>
    </source>
</evidence>
<evidence type="ECO:0000256" key="6">
    <source>
        <dbReference type="ARBA" id="ARBA00022777"/>
    </source>
</evidence>
<dbReference type="PANTHER" id="PTHR12358">
    <property type="entry name" value="SPHINGOSINE KINASE"/>
    <property type="match status" value="1"/>
</dbReference>
<dbReference type="Proteomes" id="UP001059295">
    <property type="component" value="Chromosome"/>
</dbReference>
<dbReference type="GO" id="GO:0016301">
    <property type="term" value="F:kinase activity"/>
    <property type="evidence" value="ECO:0007669"/>
    <property type="project" value="UniProtKB-KW"/>
</dbReference>
<evidence type="ECO:0000256" key="7">
    <source>
        <dbReference type="ARBA" id="ARBA00022840"/>
    </source>
</evidence>
<dbReference type="InterPro" id="IPR045540">
    <property type="entry name" value="YegS/DAGK_C"/>
</dbReference>
<gene>
    <name evidence="13" type="ORF">NQ491_04780</name>
</gene>
<evidence type="ECO:0000256" key="2">
    <source>
        <dbReference type="ARBA" id="ARBA00022516"/>
    </source>
</evidence>
<dbReference type="Gene3D" id="3.40.50.10330">
    <property type="entry name" value="Probable inorganic polyphosphate/atp-NAD kinase, domain 1"/>
    <property type="match status" value="1"/>
</dbReference>
<dbReference type="InterPro" id="IPR016064">
    <property type="entry name" value="NAD/diacylglycerol_kinase_sf"/>
</dbReference>
<organism evidence="13 14">
    <name type="scientific">Alistipes ihumii AP11</name>
    <dbReference type="NCBI Taxonomy" id="1211813"/>
    <lineage>
        <taxon>Bacteria</taxon>
        <taxon>Pseudomonadati</taxon>
        <taxon>Bacteroidota</taxon>
        <taxon>Bacteroidia</taxon>
        <taxon>Bacteroidales</taxon>
        <taxon>Rikenellaceae</taxon>
        <taxon>Alistipes</taxon>
    </lineage>
</organism>
<dbReference type="PROSITE" id="PS50146">
    <property type="entry name" value="DAGK"/>
    <property type="match status" value="1"/>
</dbReference>
<dbReference type="InterPro" id="IPR017438">
    <property type="entry name" value="ATP-NAD_kinase_N"/>
</dbReference>
<reference evidence="13" key="1">
    <citation type="journal article" date="2022" name="Cell">
        <title>Design, construction, and in vivo augmentation of a complex gut microbiome.</title>
        <authorList>
            <person name="Cheng A.G."/>
            <person name="Ho P.Y."/>
            <person name="Aranda-Diaz A."/>
            <person name="Jain S."/>
            <person name="Yu F.B."/>
            <person name="Meng X."/>
            <person name="Wang M."/>
            <person name="Iakiviak M."/>
            <person name="Nagashima K."/>
            <person name="Zhao A."/>
            <person name="Murugkar P."/>
            <person name="Patil A."/>
            <person name="Atabakhsh K."/>
            <person name="Weakley A."/>
            <person name="Yan J."/>
            <person name="Brumbaugh A.R."/>
            <person name="Higginbottom S."/>
            <person name="Dimas A."/>
            <person name="Shiver A.L."/>
            <person name="Deutschbauer A."/>
            <person name="Neff N."/>
            <person name="Sonnenburg J.L."/>
            <person name="Huang K.C."/>
            <person name="Fischbach M.A."/>
        </authorList>
    </citation>
    <scope>NUCLEOTIDE SEQUENCE</scope>
    <source>
        <strain evidence="13">AP11</strain>
    </source>
</reference>
<dbReference type="Gene3D" id="2.60.200.40">
    <property type="match status" value="1"/>
</dbReference>
<evidence type="ECO:0000313" key="13">
    <source>
        <dbReference type="EMBL" id="UWN58092.1"/>
    </source>
</evidence>
<dbReference type="InterPro" id="IPR005218">
    <property type="entry name" value="Diacylglycerol/lipid_kinase"/>
</dbReference>
<dbReference type="Pfam" id="PF00781">
    <property type="entry name" value="DAGK_cat"/>
    <property type="match status" value="1"/>
</dbReference>
<evidence type="ECO:0000256" key="9">
    <source>
        <dbReference type="ARBA" id="ARBA00023098"/>
    </source>
</evidence>
<sequence length="299" mass="33563">MQKVRFAYNPKAGETVITDWLDNIIDIYQRGGYSIMPYRLAFTETEETDLLDDIDGSYHHILVAGGDGTVNYVVNLLKRRNLDLPVAVLPTGTANDFANTLGVPSDIEKACRRILGGEIRRVDLGRANDEYFVNVFSCGLFTDVSQKTPTILKNTFGKLAYYFGGLGELPNFRKMHISIESDGGNYEGPSLIFFVFNGRTAGQMRFAYLSEIDDGLLDVIVIKGDRPIETVRTIFHFIKRNTKDYPAGIVHFKSRDILLHSYNEETTDIDGQPGPRFPVRIACEPGALRVICPQKKPKK</sequence>
<evidence type="ECO:0000256" key="10">
    <source>
        <dbReference type="ARBA" id="ARBA00023209"/>
    </source>
</evidence>
<feature type="domain" description="DAGKc" evidence="12">
    <location>
        <begin position="1"/>
        <end position="131"/>
    </location>
</feature>
<keyword evidence="11" id="KW-1208">Phospholipid metabolism</keyword>
<evidence type="ECO:0000256" key="11">
    <source>
        <dbReference type="ARBA" id="ARBA00023264"/>
    </source>
</evidence>
<dbReference type="InterPro" id="IPR001206">
    <property type="entry name" value="Diacylglycerol_kinase_cat_dom"/>
</dbReference>